<dbReference type="EMBL" id="QRUP01000024">
    <property type="protein sequence ID" value="RGR69197.1"/>
    <property type="molecule type" value="Genomic_DNA"/>
</dbReference>
<feature type="transmembrane region" description="Helical" evidence="1">
    <location>
        <begin position="35"/>
        <end position="57"/>
    </location>
</feature>
<feature type="transmembrane region" description="Helical" evidence="1">
    <location>
        <begin position="69"/>
        <end position="89"/>
    </location>
</feature>
<feature type="transmembrane region" description="Helical" evidence="1">
    <location>
        <begin position="6"/>
        <end position="23"/>
    </location>
</feature>
<comment type="caution">
    <text evidence="2">The sequence shown here is derived from an EMBL/GenBank/DDBJ whole genome shotgun (WGS) entry which is preliminary data.</text>
</comment>
<dbReference type="PANTHER" id="PTHR36111:SF2">
    <property type="entry name" value="INNER MEMBRANE PROTEIN"/>
    <property type="match status" value="1"/>
</dbReference>
<dbReference type="Proteomes" id="UP000284178">
    <property type="component" value="Unassembled WGS sequence"/>
</dbReference>
<dbReference type="AlphaFoldDB" id="A0A412FM11"/>
<dbReference type="GeneID" id="83016711"/>
<sequence length="238" mass="24869">MPGLGTLINGLAVIGGGLLGLIFRKGLPQRFQITLMQALGLSSIFIGIAGALEKMLVIQASGVSVQGTMLAVLSLAAGALLGEGINLEYRFEQFGSWLKKKTGSDEDDRFMEAFLTASLTICVGAMAIVGALQDGLAADPSLLITKAVLDCLIIMIFTSALGKGAIFSVIPLVLFQGSITLLARLIAPVLSDGMIANLAMTGSMLIFCVGVNLMFNTKIRVANLLPALLIALLLTPLF</sequence>
<dbReference type="Pfam" id="PF04474">
    <property type="entry name" value="DUF554"/>
    <property type="match status" value="1"/>
</dbReference>
<feature type="transmembrane region" description="Helical" evidence="1">
    <location>
        <begin position="110"/>
        <end position="132"/>
    </location>
</feature>
<accession>A0A412FM11</accession>
<feature type="transmembrane region" description="Helical" evidence="1">
    <location>
        <begin position="221"/>
        <end position="237"/>
    </location>
</feature>
<proteinExistence type="predicted"/>
<gene>
    <name evidence="2" type="ORF">DWY25_15015</name>
</gene>
<evidence type="ECO:0000256" key="1">
    <source>
        <dbReference type="SAM" id="Phobius"/>
    </source>
</evidence>
<keyword evidence="3" id="KW-1185">Reference proteome</keyword>
<feature type="transmembrane region" description="Helical" evidence="1">
    <location>
        <begin position="195"/>
        <end position="215"/>
    </location>
</feature>
<reference evidence="2 3" key="1">
    <citation type="submission" date="2018-08" db="EMBL/GenBank/DDBJ databases">
        <title>A genome reference for cultivated species of the human gut microbiota.</title>
        <authorList>
            <person name="Zou Y."/>
            <person name="Xue W."/>
            <person name="Luo G."/>
        </authorList>
    </citation>
    <scope>NUCLEOTIDE SEQUENCE [LARGE SCALE GENOMIC DNA]</scope>
    <source>
        <strain evidence="2 3">AF24-29</strain>
    </source>
</reference>
<keyword evidence="1" id="KW-1133">Transmembrane helix</keyword>
<evidence type="ECO:0000313" key="3">
    <source>
        <dbReference type="Proteomes" id="UP000284178"/>
    </source>
</evidence>
<keyword evidence="1" id="KW-0472">Membrane</keyword>
<dbReference type="RefSeq" id="WP_117895905.1">
    <property type="nucleotide sequence ID" value="NZ_CABJCV010000024.1"/>
</dbReference>
<evidence type="ECO:0000313" key="2">
    <source>
        <dbReference type="EMBL" id="RGR69197.1"/>
    </source>
</evidence>
<name>A0A412FM11_9FIRM</name>
<dbReference type="PANTHER" id="PTHR36111">
    <property type="entry name" value="INNER MEMBRANE PROTEIN-RELATED"/>
    <property type="match status" value="1"/>
</dbReference>
<protein>
    <submittedName>
        <fullName evidence="2">DUF554 domain-containing protein</fullName>
    </submittedName>
</protein>
<keyword evidence="1" id="KW-0812">Transmembrane</keyword>
<dbReference type="InterPro" id="IPR007563">
    <property type="entry name" value="DUF554"/>
</dbReference>
<organism evidence="2 3">
    <name type="scientific">Holdemania filiformis</name>
    <dbReference type="NCBI Taxonomy" id="61171"/>
    <lineage>
        <taxon>Bacteria</taxon>
        <taxon>Bacillati</taxon>
        <taxon>Bacillota</taxon>
        <taxon>Erysipelotrichia</taxon>
        <taxon>Erysipelotrichales</taxon>
        <taxon>Erysipelotrichaceae</taxon>
        <taxon>Holdemania</taxon>
    </lineage>
</organism>